<name>A0A1X9LR41_9MICO</name>
<feature type="region of interest" description="Disordered" evidence="1">
    <location>
        <begin position="321"/>
        <end position="353"/>
    </location>
</feature>
<feature type="signal peptide" evidence="3">
    <location>
        <begin position="1"/>
        <end position="29"/>
    </location>
</feature>
<feature type="region of interest" description="Disordered" evidence="1">
    <location>
        <begin position="892"/>
        <end position="913"/>
    </location>
</feature>
<sequence>MRRTRFGLAVAAVFALVLGGLFVAAPAYAADAALVISKVVDGQPSVTVDPDDEFTYTISVGCNDNDCVDATMADPLPAAWAGFPILAKQVVPASQPATLTLDGCDTVVTEDCTLRAAFQQPLPGGGTGIVAGVTYQISLTLKVPADLPASWPSNGVAVTNTATAQATTADTVSASADVTVAIPVRVDTAVGKTWAPSTQQFQPGVASTITLTNQNTSNLAAETLTAQDPTSAVDGQSGLGADNPFRLVDFTGFGQVTLPAGADQVQVDAYALDPVTNVYRWVTGSPAPPSGIALPAGVAAGDVTGLRLVYSSSTGATIAPSGSAGSVQLQVSQRSTDRQSGDSLNGGGSVTNQVTGSVHVPGQTDVSKTASAPYSIGALTVSVAADKTITPSRIPAGFAARATISGTNTSNGPLSTLLLEDRDFFTDEILFDGFASPISYPDGAVSAGTTVTWYFSDGSDVVEPLADGSTPTAPAAPGGAHLTGFGLSFAGAIPTGGTTAVQFGIRPTVDLVDPVPADGYERLTNALKVTGTNAVGSATADDTADLQVFTPDISLTTAKTIQPQGAVSPGATVVAQLPTATSTDSAFVNPTQIVVTDAWAGPGSDPNGFYNAFNPLAIAPTQVLGGSSLLVEYTTDGTTWQRLETYAAQPATRVVQDSIDPALVPVITGLRFTFVNPDGFAQGTSVSPNLVFQARATQRDGGAPTSVPNAGPTTYVNTEVAVGKGEVPGLGPIESAPVNAQAPASIVSNDGVGTLLASKQWLTADFSRSLDLLNSQSAEQGATRLGWGVTSTGYSQVVVADPNGGETTPGSTVFQAFDLVKIAPTTYSQDPLLRFDTISAVELYDSTANQWVALTPPAGGWMGSNGFLGANLTPAQQQSTTGVRFTITPNDAARSGSTNPLAPPVGSGVSTSATGSARPLGLVWQLRNTVRVADGLQNPWVTAKQTFNDGAPGSIVNTVGVSGVQNGTPVGPRGAQDTIALIDQPPGVDVTKTSQKSQMVIPQRGDVDPAAYPTNDFTVTAKNTSSSRASYIRVSDPMTCTAGTLSQCVTGPADWGQDPYASATYDPTTNTFERFTLTGLDFSVTTSQVDRSQSTVTLWKRAEDGTLSTQQLSVDAADGLAASALTDVVGVSVLYQGTDPATRGGSIGSAAMTMTLHTQLRLELRSQPGTTVVPFAVDNYAFGQSYDPVLFPSGVGSTPSDSANASIQLLKGNLGVTASKTFSPDSVLEAQRGQPIRMTLGATQGDQTVPTNQVTVQDVDPGFWNAFALTGLTASDVVFPAGANRVDVGLQVNGAGDWYTTGAQATPTLPTLPAGAELDDVTGVRFVFTRDANGSPALFSNTAPPQPWSTSITLPVVLRAADRVSGAPIVFPGSIDNEVTTNSHRFEDPTLYPDANASATDSVTLDAGTFSIDVSKDPQAGVHTVLPGDPNLWTLTFRNSGTGYLTVDSLVDTLPTTLEWDGAPLTFSTSTGGTLSTSPTTAYDPATRQLTLTWPTDGRTMAPGEKFTIQAGIVLQPGLMSNQRATNQFVVTTAQTLTACTNTSGNGQGTVAGLPSTECGTTNYVQPIPGASLLTTKSVKGDVVDPVDPANPLVSGAQNVTSPGTACVADAEGFYRSPCAANTVVGGVDEWKLFAQNSGTIGYRTLTIVDPLPFAGDRLLATGASRGSTYTPALTGLSDISVLGLPTGVTPLIEVTTAPAPQVCVGTGTSAWPADPDCSEHPPAGQWTAASAFTGSWADVTGLRVTIDFTARADNHLPELSPGEAVTVRYRSVNVPASADDPDRAPVTVPVSDAIAWNQNGAVADLVGGGQFSRSPIKAGVVMPTGSLQVTKAITGAGSAYAPSSFQADVTCTVAGGAPVDMGSFGTLTLDAANSYTARIDGIPLGADCAVAEAGQPGSYGESTRSVAPTSVLIRTAGGAGDPVPADQQATITNDYALTSLVVSKAVSTLATVGSFGPFTYQAVCTTALGTPIPLAAGDTTFQLADGGSKTISGLPVLADCTVTETDSDAATSVSTVANGVDGSGQAASVALTAGANSIAFTNHYAAGTLAVTKTVDGAGGDEYGDGPFTLQVVCSYGGAEVYRDSFVVTGGETETVPEVFPAGTQCAISETVDGGANETVIDQPTVVIPGPTGTAPLGSVTVDVTNTFNEGSVHVTKVRDGAGADTYGAGPFTAQVTCTWVKDGQTLTIPLPDGGVVVLDEANGYEATADGLIQGASCTITETKTGGASSVAFDPADPASPSQALVTVPNGTAAEATITNTFLTGSLVIDKKRIGDGVELFGDGPFTAQVVCEYLVDGVVTPIDLPDDGIVTLSADDDWTATLDGLIAGADCVVTESDAGLAVDTTLDPEDGAVTVLADGDPAGPVTVTITNRFDVGQLTVTKTVDKAAALVGDTLAYTITVANAGQIDATAVTVSDVLPAGLRVTAVDPAGTAGSDAAGAATLTWTIDSLPVGASRSFSVTGVATTAGTLENTATISTPPGPWLPPSVPGHPGDTVAKADSVITVPVLPGDLADTGSRGATLMVIGGGPLLVGAVLLVLLAYRRRRLA</sequence>
<dbReference type="Gene3D" id="2.60.40.1140">
    <property type="entry name" value="Collagen-binding surface protein Cna, B-type domain"/>
    <property type="match status" value="1"/>
</dbReference>
<keyword evidence="2" id="KW-1133">Transmembrane helix</keyword>
<feature type="compositionally biased region" description="Polar residues" evidence="1">
    <location>
        <begin position="323"/>
        <end position="334"/>
    </location>
</feature>
<evidence type="ECO:0000256" key="1">
    <source>
        <dbReference type="SAM" id="MobiDB-lite"/>
    </source>
</evidence>
<dbReference type="KEGG" id="cphy:B5808_03355"/>
<dbReference type="InterPro" id="IPR046022">
    <property type="entry name" value="DUF5979"/>
</dbReference>
<evidence type="ECO:0000313" key="4">
    <source>
        <dbReference type="EMBL" id="ARJ04370.1"/>
    </source>
</evidence>
<feature type="transmembrane region" description="Helical" evidence="2">
    <location>
        <begin position="2524"/>
        <end position="2544"/>
    </location>
</feature>
<protein>
    <submittedName>
        <fullName evidence="4">Uncharacterized protein</fullName>
    </submittedName>
</protein>
<organism evidence="4 5">
    <name type="scientific">Cnuibacter physcomitrellae</name>
    <dbReference type="NCBI Taxonomy" id="1619308"/>
    <lineage>
        <taxon>Bacteria</taxon>
        <taxon>Bacillati</taxon>
        <taxon>Actinomycetota</taxon>
        <taxon>Actinomycetes</taxon>
        <taxon>Micrococcales</taxon>
        <taxon>Microbacteriaceae</taxon>
        <taxon>Cnuibacter</taxon>
    </lineage>
</organism>
<keyword evidence="2" id="KW-0472">Membrane</keyword>
<dbReference type="InterPro" id="IPR001434">
    <property type="entry name" value="OmcB-like_DUF11"/>
</dbReference>
<dbReference type="PANTHER" id="PTHR34819:SF3">
    <property type="entry name" value="CELL SURFACE PROTEIN"/>
    <property type="match status" value="1"/>
</dbReference>
<dbReference type="Pfam" id="PF01345">
    <property type="entry name" value="DUF11"/>
    <property type="match status" value="1"/>
</dbReference>
<dbReference type="GO" id="GO:0005975">
    <property type="term" value="P:carbohydrate metabolic process"/>
    <property type="evidence" value="ECO:0007669"/>
    <property type="project" value="UniProtKB-ARBA"/>
</dbReference>
<keyword evidence="3" id="KW-0732">Signal</keyword>
<dbReference type="EMBL" id="CP020715">
    <property type="protein sequence ID" value="ARJ04370.1"/>
    <property type="molecule type" value="Genomic_DNA"/>
</dbReference>
<reference evidence="4 5" key="1">
    <citation type="submission" date="2017-04" db="EMBL/GenBank/DDBJ databases">
        <authorList>
            <person name="Afonso C.L."/>
            <person name="Miller P.J."/>
            <person name="Scott M.A."/>
            <person name="Spackman E."/>
            <person name="Goraichik I."/>
            <person name="Dimitrov K.M."/>
            <person name="Suarez D.L."/>
            <person name="Swayne D.E."/>
        </authorList>
    </citation>
    <scope>NUCLEOTIDE SEQUENCE [LARGE SCALE GENOMIC DNA]</scope>
    <source>
        <strain evidence="5">XA(T)</strain>
    </source>
</reference>
<dbReference type="Pfam" id="PF19407">
    <property type="entry name" value="DUF5979"/>
    <property type="match status" value="5"/>
</dbReference>
<feature type="chain" id="PRO_5043411135" evidence="3">
    <location>
        <begin position="30"/>
        <end position="2550"/>
    </location>
</feature>
<dbReference type="PANTHER" id="PTHR34819">
    <property type="entry name" value="LARGE CYSTEINE-RICH PERIPLASMIC PROTEIN OMCB"/>
    <property type="match status" value="1"/>
</dbReference>
<dbReference type="InterPro" id="IPR013783">
    <property type="entry name" value="Ig-like_fold"/>
</dbReference>
<evidence type="ECO:0000256" key="2">
    <source>
        <dbReference type="SAM" id="Phobius"/>
    </source>
</evidence>
<accession>A0A1X9LR41</accession>
<keyword evidence="5" id="KW-1185">Reference proteome</keyword>
<evidence type="ECO:0000313" key="5">
    <source>
        <dbReference type="Proteomes" id="UP000192775"/>
    </source>
</evidence>
<dbReference type="Gene3D" id="2.60.40.10">
    <property type="entry name" value="Immunoglobulins"/>
    <property type="match status" value="1"/>
</dbReference>
<dbReference type="Proteomes" id="UP000192775">
    <property type="component" value="Chromosome"/>
</dbReference>
<dbReference type="InterPro" id="IPR051172">
    <property type="entry name" value="Chlamydia_OmcB"/>
</dbReference>
<gene>
    <name evidence="4" type="ORF">B5808_03355</name>
</gene>
<keyword evidence="2" id="KW-0812">Transmembrane</keyword>
<proteinExistence type="predicted"/>
<evidence type="ECO:0000256" key="3">
    <source>
        <dbReference type="SAM" id="SignalP"/>
    </source>
</evidence>
<dbReference type="InterPro" id="IPR047589">
    <property type="entry name" value="DUF11_rpt"/>
</dbReference>
<dbReference type="NCBIfam" id="TIGR01451">
    <property type="entry name" value="B_ant_repeat"/>
    <property type="match status" value="1"/>
</dbReference>
<dbReference type="STRING" id="1619308.B5808_03355"/>